<keyword evidence="3" id="KW-1185">Reference proteome</keyword>
<dbReference type="Pfam" id="PF00561">
    <property type="entry name" value="Abhydrolase_1"/>
    <property type="match status" value="1"/>
</dbReference>
<dbReference type="InterPro" id="IPR000073">
    <property type="entry name" value="AB_hydrolase_1"/>
</dbReference>
<organism evidence="2 3">
    <name type="scientific">Paraperlucidibaca wandonensis</name>
    <dbReference type="NCBI Taxonomy" id="1268273"/>
    <lineage>
        <taxon>Bacteria</taxon>
        <taxon>Pseudomonadati</taxon>
        <taxon>Pseudomonadota</taxon>
        <taxon>Gammaproteobacteria</taxon>
        <taxon>Moraxellales</taxon>
        <taxon>Moraxellaceae</taxon>
        <taxon>Paraperlucidibaca</taxon>
    </lineage>
</organism>
<evidence type="ECO:0000313" key="2">
    <source>
        <dbReference type="EMBL" id="MFD0949253.1"/>
    </source>
</evidence>
<dbReference type="InterPro" id="IPR029058">
    <property type="entry name" value="AB_hydrolase_fold"/>
</dbReference>
<proteinExistence type="predicted"/>
<protein>
    <submittedName>
        <fullName evidence="2">Alpha/beta fold hydrolase</fullName>
    </submittedName>
</protein>
<evidence type="ECO:0000259" key="1">
    <source>
        <dbReference type="Pfam" id="PF00561"/>
    </source>
</evidence>
<evidence type="ECO:0000313" key="3">
    <source>
        <dbReference type="Proteomes" id="UP001597044"/>
    </source>
</evidence>
<dbReference type="GO" id="GO:0016787">
    <property type="term" value="F:hydrolase activity"/>
    <property type="evidence" value="ECO:0007669"/>
    <property type="project" value="UniProtKB-KW"/>
</dbReference>
<comment type="caution">
    <text evidence="2">The sequence shown here is derived from an EMBL/GenBank/DDBJ whole genome shotgun (WGS) entry which is preliminary data.</text>
</comment>
<accession>A0ABW3HCT4</accession>
<dbReference type="InterPro" id="IPR050266">
    <property type="entry name" value="AB_hydrolase_sf"/>
</dbReference>
<keyword evidence="2" id="KW-0378">Hydrolase</keyword>
<sequence>MRTISAGDVELSTLTLGRPSETTTVFLHGLVAGNMATWYSTVALPLAASRQVILYDLRGHGSSSMPRQGFDLDSHVDDLCSVLAELLPEDAKVDLVGHSLGALIALQFALRHPQRVHSLVLVDAPMPANHWVGPSLLAANSRDGVATWIDEQPHLAKGVTGRRRERLRQRIETLVFDTSLVADVLAMGRPPAAALAALNVPTLLSYGRLSPCLIVGDELLQALPNAQLVLLDAGHDVPIEAHAALLQTIQTFYAAQHTASLAQSGAR</sequence>
<dbReference type="SUPFAM" id="SSF53474">
    <property type="entry name" value="alpha/beta-Hydrolases"/>
    <property type="match status" value="1"/>
</dbReference>
<dbReference type="Gene3D" id="3.40.50.1820">
    <property type="entry name" value="alpha/beta hydrolase"/>
    <property type="match status" value="1"/>
</dbReference>
<feature type="domain" description="AB hydrolase-1" evidence="1">
    <location>
        <begin position="25"/>
        <end position="237"/>
    </location>
</feature>
<dbReference type="PANTHER" id="PTHR43798">
    <property type="entry name" value="MONOACYLGLYCEROL LIPASE"/>
    <property type="match status" value="1"/>
</dbReference>
<dbReference type="EMBL" id="JBHTIT010000001">
    <property type="protein sequence ID" value="MFD0949253.1"/>
    <property type="molecule type" value="Genomic_DNA"/>
</dbReference>
<gene>
    <name evidence="2" type="ORF">ACFQ0F_02420</name>
</gene>
<dbReference type="Proteomes" id="UP001597044">
    <property type="component" value="Unassembled WGS sequence"/>
</dbReference>
<dbReference type="PANTHER" id="PTHR43798:SF33">
    <property type="entry name" value="HYDROLASE, PUTATIVE (AFU_ORTHOLOGUE AFUA_2G14860)-RELATED"/>
    <property type="match status" value="1"/>
</dbReference>
<dbReference type="PRINTS" id="PR00111">
    <property type="entry name" value="ABHYDROLASE"/>
</dbReference>
<name>A0ABW3HCT4_9GAMM</name>
<dbReference type="RefSeq" id="WP_340675220.1">
    <property type="nucleotide sequence ID" value="NZ_JBHTIT010000001.1"/>
</dbReference>
<reference evidence="3" key="1">
    <citation type="journal article" date="2019" name="Int. J. Syst. Evol. Microbiol.">
        <title>The Global Catalogue of Microorganisms (GCM) 10K type strain sequencing project: providing services to taxonomists for standard genome sequencing and annotation.</title>
        <authorList>
            <consortium name="The Broad Institute Genomics Platform"/>
            <consortium name="The Broad Institute Genome Sequencing Center for Infectious Disease"/>
            <person name="Wu L."/>
            <person name="Ma J."/>
        </authorList>
    </citation>
    <scope>NUCLEOTIDE SEQUENCE [LARGE SCALE GENOMIC DNA]</scope>
    <source>
        <strain evidence="3">CCUG 63419</strain>
    </source>
</reference>